<keyword evidence="6 15" id="KW-0255">Endonuclease</keyword>
<evidence type="ECO:0000256" key="4">
    <source>
        <dbReference type="ARBA" id="ARBA00022722"/>
    </source>
</evidence>
<comment type="function">
    <text evidence="12">Endonuclease that resolves Holliday junction intermediates made during homologous genetic recombination and DNA repair. Exhibits sequence and structure-selective cleavage of four-way DNA junctions, where it introduces symmetrical nicks in two strands of the same polarity at the 5' side of CC dinucleotides. Corrects the defects in genetic recombination and DNA repair associated with inactivation of RuvAB or RuvC.</text>
</comment>
<evidence type="ECO:0000256" key="7">
    <source>
        <dbReference type="ARBA" id="ARBA00022763"/>
    </source>
</evidence>
<reference evidence="17" key="1">
    <citation type="submission" date="2019-11" db="EMBL/GenBank/DDBJ databases">
        <title>Isolation and characterization of two novel species in the genus Thiomicrorhabdus.</title>
        <authorList>
            <person name="Mochizuki J."/>
            <person name="Kojima H."/>
            <person name="Fukui M."/>
        </authorList>
    </citation>
    <scope>NUCLEOTIDE SEQUENCE [LARGE SCALE GENOMIC DNA]</scope>
    <source>
        <strain evidence="17">aks77</strain>
    </source>
</reference>
<proteinExistence type="inferred from homology"/>
<evidence type="ECO:0000256" key="13">
    <source>
        <dbReference type="ARBA" id="ARBA00029354"/>
    </source>
</evidence>
<keyword evidence="17" id="KW-1185">Reference proteome</keyword>
<dbReference type="SUPFAM" id="SSF103084">
    <property type="entry name" value="Holliday junction resolvase RusA"/>
    <property type="match status" value="1"/>
</dbReference>
<comment type="cofactor">
    <cofactor evidence="1">
        <name>Mg(2+)</name>
        <dbReference type="ChEBI" id="CHEBI:18420"/>
    </cofactor>
</comment>
<dbReference type="GO" id="GO:0006281">
    <property type="term" value="P:DNA repair"/>
    <property type="evidence" value="ECO:0007669"/>
    <property type="project" value="UniProtKB-KW"/>
</dbReference>
<evidence type="ECO:0000256" key="1">
    <source>
        <dbReference type="ARBA" id="ARBA00001946"/>
    </source>
</evidence>
<evidence type="ECO:0000256" key="5">
    <source>
        <dbReference type="ARBA" id="ARBA00022723"/>
    </source>
</evidence>
<keyword evidence="10" id="KW-0233">DNA recombination</keyword>
<dbReference type="GO" id="GO:0000287">
    <property type="term" value="F:magnesium ion binding"/>
    <property type="evidence" value="ECO:0007669"/>
    <property type="project" value="InterPro"/>
</dbReference>
<dbReference type="PIRSF" id="PIRSF001007">
    <property type="entry name" value="RusA"/>
    <property type="match status" value="1"/>
</dbReference>
<gene>
    <name evidence="16" type="ORF">THMIRHAS_12510</name>
</gene>
<dbReference type="GO" id="GO:0006310">
    <property type="term" value="P:DNA recombination"/>
    <property type="evidence" value="ECO:0007669"/>
    <property type="project" value="UniProtKB-KW"/>
</dbReference>
<evidence type="ECO:0000256" key="9">
    <source>
        <dbReference type="ARBA" id="ARBA00022842"/>
    </source>
</evidence>
<dbReference type="AlphaFoldDB" id="A0A6F8PV44"/>
<keyword evidence="4 15" id="KW-0540">Nuclease</keyword>
<comment type="catalytic activity">
    <reaction evidence="13 15">
        <text>Endonucleolytic cleavage at a junction such as a reciprocal single-stranded crossover between two homologous DNA duplexes (Holliday junction).</text>
        <dbReference type="EC" id="3.1.21.10"/>
    </reaction>
</comment>
<evidence type="ECO:0000256" key="10">
    <source>
        <dbReference type="ARBA" id="ARBA00023172"/>
    </source>
</evidence>
<sequence length="122" mass="13874">MSREYRLTIGWPPTANTYYRRAGTVIYLSAKGRLFKKQVAQQLKALNLHGEGLKCRLSVTIGLYPPNRRAFDIDNRVKPVLDALQDGGLIVDDGQIDRLTVERFEKDPNKAGYCHVWLREAG</sequence>
<keyword evidence="8 15" id="KW-0378">Hydrolase</keyword>
<accession>A0A6F8PV44</accession>
<keyword evidence="5" id="KW-0479">Metal-binding</keyword>
<dbReference type="InterPro" id="IPR036614">
    <property type="entry name" value="RusA-like_sf"/>
</dbReference>
<dbReference type="GO" id="GO:0008821">
    <property type="term" value="F:crossover junction DNA endonuclease activity"/>
    <property type="evidence" value="ECO:0007669"/>
    <property type="project" value="UniProtKB-EC"/>
</dbReference>
<evidence type="ECO:0000256" key="3">
    <source>
        <dbReference type="ARBA" id="ARBA00014885"/>
    </source>
</evidence>
<keyword evidence="7 15" id="KW-0227">DNA damage</keyword>
<dbReference type="Pfam" id="PF05866">
    <property type="entry name" value="RusA"/>
    <property type="match status" value="1"/>
</dbReference>
<evidence type="ECO:0000256" key="8">
    <source>
        <dbReference type="ARBA" id="ARBA00022801"/>
    </source>
</evidence>
<name>A0A6F8PV44_9GAMM</name>
<dbReference type="Gene3D" id="3.30.1330.70">
    <property type="entry name" value="Holliday junction resolvase RusA"/>
    <property type="match status" value="1"/>
</dbReference>
<protein>
    <recommendedName>
        <fullName evidence="3 15">Crossover junction endodeoxyribonuclease rusA</fullName>
        <ecNumber evidence="14 15">3.1.21.10</ecNumber>
    </recommendedName>
</protein>
<evidence type="ECO:0000256" key="12">
    <source>
        <dbReference type="ARBA" id="ARBA00024745"/>
    </source>
</evidence>
<evidence type="ECO:0000256" key="11">
    <source>
        <dbReference type="ARBA" id="ARBA00023204"/>
    </source>
</evidence>
<dbReference type="InterPro" id="IPR016281">
    <property type="entry name" value="Endonuclease_RusA"/>
</dbReference>
<comment type="function">
    <text evidence="15">Endonuclease that resolves Holliday junction intermediates made during homologous genetic recombination and DNA repair. Exhibits sequence and structure-selective cleavage of four-way DNA junctions, where it introduces symmetrical nicks in two strands of the same polarity at the 5' side of dinucleotides. Corrects the defects in genetic recombination and DNA repair associated with inactivation of ruvAB or ruvC.</text>
</comment>
<keyword evidence="11 15" id="KW-0234">DNA repair</keyword>
<comment type="subunit">
    <text evidence="2">Homodimer.</text>
</comment>
<dbReference type="RefSeq" id="WP_173271976.1">
    <property type="nucleotide sequence ID" value="NZ_AP021889.1"/>
</dbReference>
<comment type="similarity">
    <text evidence="15">Belongs to the rusA family.</text>
</comment>
<dbReference type="EC" id="3.1.21.10" evidence="14 15"/>
<evidence type="ECO:0000256" key="6">
    <source>
        <dbReference type="ARBA" id="ARBA00022759"/>
    </source>
</evidence>
<evidence type="ECO:0000313" key="16">
    <source>
        <dbReference type="EMBL" id="BBP45878.1"/>
    </source>
</evidence>
<dbReference type="InterPro" id="IPR008822">
    <property type="entry name" value="Endonuclease_RusA-like"/>
</dbReference>
<organism evidence="16 17">
    <name type="scientific">Thiosulfatimonas sediminis</name>
    <dbReference type="NCBI Taxonomy" id="2675054"/>
    <lineage>
        <taxon>Bacteria</taxon>
        <taxon>Pseudomonadati</taxon>
        <taxon>Pseudomonadota</taxon>
        <taxon>Gammaproteobacteria</taxon>
        <taxon>Thiotrichales</taxon>
        <taxon>Piscirickettsiaceae</taxon>
        <taxon>Thiosulfatimonas</taxon>
    </lineage>
</organism>
<evidence type="ECO:0000256" key="14">
    <source>
        <dbReference type="ARBA" id="ARBA00029488"/>
    </source>
</evidence>
<keyword evidence="9" id="KW-0460">Magnesium</keyword>
<dbReference type="KEGG" id="tse:THMIRHAS_12510"/>
<dbReference type="EMBL" id="AP021889">
    <property type="protein sequence ID" value="BBP45878.1"/>
    <property type="molecule type" value="Genomic_DNA"/>
</dbReference>
<evidence type="ECO:0000256" key="2">
    <source>
        <dbReference type="ARBA" id="ARBA00011738"/>
    </source>
</evidence>
<evidence type="ECO:0000256" key="15">
    <source>
        <dbReference type="PIRNR" id="PIRNR001007"/>
    </source>
</evidence>
<dbReference type="Proteomes" id="UP000501726">
    <property type="component" value="Chromosome"/>
</dbReference>
<evidence type="ECO:0000313" key="17">
    <source>
        <dbReference type="Proteomes" id="UP000501726"/>
    </source>
</evidence>